<proteinExistence type="predicted"/>
<organism evidence="6">
    <name type="scientific">Medioppia subpectinata</name>
    <dbReference type="NCBI Taxonomy" id="1979941"/>
    <lineage>
        <taxon>Eukaryota</taxon>
        <taxon>Metazoa</taxon>
        <taxon>Ecdysozoa</taxon>
        <taxon>Arthropoda</taxon>
        <taxon>Chelicerata</taxon>
        <taxon>Arachnida</taxon>
        <taxon>Acari</taxon>
        <taxon>Acariformes</taxon>
        <taxon>Sarcoptiformes</taxon>
        <taxon>Oribatida</taxon>
        <taxon>Brachypylina</taxon>
        <taxon>Oppioidea</taxon>
        <taxon>Oppiidae</taxon>
        <taxon>Medioppia</taxon>
    </lineage>
</organism>
<accession>A0A7R9PX80</accession>
<feature type="transmembrane region" description="Helical" evidence="4">
    <location>
        <begin position="138"/>
        <end position="157"/>
    </location>
</feature>
<feature type="non-terminal residue" evidence="6">
    <location>
        <position position="231"/>
    </location>
</feature>
<dbReference type="OrthoDB" id="6516547at2759"/>
<evidence type="ECO:0000256" key="1">
    <source>
        <dbReference type="ARBA" id="ARBA00003257"/>
    </source>
</evidence>
<keyword evidence="4" id="KW-1133">Transmembrane helix</keyword>
<dbReference type="GO" id="GO:0008137">
    <property type="term" value="F:NADH dehydrogenase (ubiquinone) activity"/>
    <property type="evidence" value="ECO:0007669"/>
    <property type="project" value="UniProtKB-EC"/>
</dbReference>
<dbReference type="Pfam" id="PF00361">
    <property type="entry name" value="Proton_antipo_M"/>
    <property type="match status" value="1"/>
</dbReference>
<feature type="transmembrane region" description="Helical" evidence="4">
    <location>
        <begin position="83"/>
        <end position="100"/>
    </location>
</feature>
<feature type="domain" description="NADH:quinone oxidoreductase/Mrp antiporter transmembrane" evidence="5">
    <location>
        <begin position="44"/>
        <end position="93"/>
    </location>
</feature>
<feature type="transmembrane region" description="Helical" evidence="4">
    <location>
        <begin position="6"/>
        <end position="29"/>
    </location>
</feature>
<comment type="function">
    <text evidence="1">Core subunit of the mitochondrial membrane respiratory chain NADH dehydrogenase (Complex I) that is believed to belong to the minimal assembly required for catalysis. Complex I functions in the transfer of electrons from NADH to the respiratory chain. The immediate electron acceptor for the enzyme is believed to be ubiquinone.</text>
</comment>
<dbReference type="EC" id="7.1.1.2" evidence="2"/>
<evidence type="ECO:0000259" key="5">
    <source>
        <dbReference type="Pfam" id="PF00361"/>
    </source>
</evidence>
<feature type="non-terminal residue" evidence="6">
    <location>
        <position position="1"/>
    </location>
</feature>
<evidence type="ECO:0000313" key="6">
    <source>
        <dbReference type="EMBL" id="CAD7624086.1"/>
    </source>
</evidence>
<reference evidence="6" key="1">
    <citation type="submission" date="2020-11" db="EMBL/GenBank/DDBJ databases">
        <authorList>
            <person name="Tran Van P."/>
        </authorList>
    </citation>
    <scope>NUCLEOTIDE SEQUENCE</scope>
</reference>
<protein>
    <recommendedName>
        <fullName evidence="2">NADH:ubiquinone reductase (H(+)-translocating)</fullName>
        <ecNumber evidence="2">7.1.1.2</ecNumber>
    </recommendedName>
</protein>
<dbReference type="AlphaFoldDB" id="A0A7R9PX80"/>
<dbReference type="Proteomes" id="UP000759131">
    <property type="component" value="Unassembled WGS sequence"/>
</dbReference>
<comment type="catalytic activity">
    <reaction evidence="3">
        <text>a ubiquinone + NADH + 5 H(+)(in) = a ubiquinol + NAD(+) + 4 H(+)(out)</text>
        <dbReference type="Rhea" id="RHEA:29091"/>
        <dbReference type="Rhea" id="RHEA-COMP:9565"/>
        <dbReference type="Rhea" id="RHEA-COMP:9566"/>
        <dbReference type="ChEBI" id="CHEBI:15378"/>
        <dbReference type="ChEBI" id="CHEBI:16389"/>
        <dbReference type="ChEBI" id="CHEBI:17976"/>
        <dbReference type="ChEBI" id="CHEBI:57540"/>
        <dbReference type="ChEBI" id="CHEBI:57945"/>
        <dbReference type="EC" id="7.1.1.2"/>
    </reaction>
</comment>
<keyword evidence="4" id="KW-0812">Transmembrane</keyword>
<keyword evidence="7" id="KW-1185">Reference proteome</keyword>
<dbReference type="EMBL" id="OC856664">
    <property type="protein sequence ID" value="CAD7624086.1"/>
    <property type="molecule type" value="Genomic_DNA"/>
</dbReference>
<feature type="transmembrane region" description="Helical" evidence="4">
    <location>
        <begin position="106"/>
        <end position="126"/>
    </location>
</feature>
<dbReference type="InterPro" id="IPR001750">
    <property type="entry name" value="ND/Mrp_TM"/>
</dbReference>
<name>A0A7R9PX80_9ACAR</name>
<gene>
    <name evidence="6" type="ORF">OSB1V03_LOCUS4532</name>
</gene>
<dbReference type="EMBL" id="CAJPIZ010002089">
    <property type="protein sequence ID" value="CAG2104516.1"/>
    <property type="molecule type" value="Genomic_DNA"/>
</dbReference>
<evidence type="ECO:0000256" key="3">
    <source>
        <dbReference type="ARBA" id="ARBA00049551"/>
    </source>
</evidence>
<evidence type="ECO:0000256" key="4">
    <source>
        <dbReference type="SAM" id="Phobius"/>
    </source>
</evidence>
<evidence type="ECO:0000256" key="2">
    <source>
        <dbReference type="ARBA" id="ARBA00012944"/>
    </source>
</evidence>
<feature type="transmembrane region" description="Helical" evidence="4">
    <location>
        <begin position="177"/>
        <end position="199"/>
    </location>
</feature>
<sequence>LYLLFSYGSFYISSFEFIFLLIFLFLLSWGYRPERLQASFYILPVYGVHLWLPKAHVEAPVRGSILLAGVLLKLGVFRRFVKLFFMHTSGFVFIIVAHGIPPRFSFFSEFFCFLLVFIYFFFFNSLYYIEGNLDLRRFGFLVVLSSSSLNSGLITVFRNRVGDGSNSLFCMITSGYGSTHSCLFFSSLFYFSNSSILFLRTGSLIRNLTGSQDSRFYGFPFFIVLKELKNF</sequence>
<keyword evidence="4" id="KW-0472">Membrane</keyword>
<evidence type="ECO:0000313" key="7">
    <source>
        <dbReference type="Proteomes" id="UP000759131"/>
    </source>
</evidence>